<dbReference type="EMBL" id="DS547328">
    <property type="protein sequence ID" value="EDQ98347.1"/>
    <property type="molecule type" value="Genomic_DNA"/>
</dbReference>
<evidence type="ECO:0000256" key="1">
    <source>
        <dbReference type="SAM" id="MobiDB-lite"/>
    </source>
</evidence>
<feature type="transmembrane region" description="Helical" evidence="2">
    <location>
        <begin position="122"/>
        <end position="143"/>
    </location>
</feature>
<feature type="region of interest" description="Disordered" evidence="1">
    <location>
        <begin position="27"/>
        <end position="57"/>
    </location>
</feature>
<sequence length="184" mass="19915">MFVFATFFLSTRKHAKQALENTTVTSSAPSSCMSPLTPNTCTPSPSHVGKRKELNKRRGSSESTLVFVLSLYPQDVTTVAILILSWADTAAFTFDHLYGFNTCKLPTHLPILRLPLTPRKSLAGFIAASITGALIAVSFWSVVASFRNGGRDVTWALKGGVRAAGQHREHEESLKTGGDGDIAY</sequence>
<dbReference type="GeneID" id="6086657"/>
<accession>B0E486</accession>
<feature type="compositionally biased region" description="Polar residues" evidence="1">
    <location>
        <begin position="27"/>
        <end position="45"/>
    </location>
</feature>
<dbReference type="GO" id="GO:0004143">
    <property type="term" value="F:ATP-dependent diacylglycerol kinase activity"/>
    <property type="evidence" value="ECO:0007669"/>
    <property type="project" value="InterPro"/>
</dbReference>
<protein>
    <submittedName>
        <fullName evidence="3">Predicted protein</fullName>
    </submittedName>
</protein>
<dbReference type="AlphaFoldDB" id="B0E486"/>
<evidence type="ECO:0000256" key="2">
    <source>
        <dbReference type="SAM" id="Phobius"/>
    </source>
</evidence>
<dbReference type="GO" id="GO:0005789">
    <property type="term" value="C:endoplasmic reticulum membrane"/>
    <property type="evidence" value="ECO:0007669"/>
    <property type="project" value="TreeGrafter"/>
</dbReference>
<dbReference type="InterPro" id="IPR037997">
    <property type="entry name" value="Dgk1-like"/>
</dbReference>
<keyword evidence="2" id="KW-0812">Transmembrane</keyword>
<keyword evidence="2" id="KW-1133">Transmembrane helix</keyword>
<dbReference type="HOGENOM" id="CLU_1722675_0_0_1"/>
<name>B0E486_LACBS</name>
<dbReference type="STRING" id="486041.B0E486"/>
<organism evidence="4">
    <name type="scientific">Laccaria bicolor (strain S238N-H82 / ATCC MYA-4686)</name>
    <name type="common">Bicoloured deceiver</name>
    <name type="synonym">Laccaria laccata var. bicolor</name>
    <dbReference type="NCBI Taxonomy" id="486041"/>
    <lineage>
        <taxon>Eukaryota</taxon>
        <taxon>Fungi</taxon>
        <taxon>Dikarya</taxon>
        <taxon>Basidiomycota</taxon>
        <taxon>Agaricomycotina</taxon>
        <taxon>Agaricomycetes</taxon>
        <taxon>Agaricomycetidae</taxon>
        <taxon>Agaricales</taxon>
        <taxon>Agaricineae</taxon>
        <taxon>Hydnangiaceae</taxon>
        <taxon>Laccaria</taxon>
    </lineage>
</organism>
<keyword evidence="4" id="KW-1185">Reference proteome</keyword>
<dbReference type="OrthoDB" id="5673at2759"/>
<dbReference type="GO" id="GO:0006654">
    <property type="term" value="P:phosphatidic acid biosynthetic process"/>
    <property type="evidence" value="ECO:0007669"/>
    <property type="project" value="TreeGrafter"/>
</dbReference>
<evidence type="ECO:0000313" key="4">
    <source>
        <dbReference type="Proteomes" id="UP000001194"/>
    </source>
</evidence>
<feature type="transmembrane region" description="Helical" evidence="2">
    <location>
        <begin position="65"/>
        <end position="87"/>
    </location>
</feature>
<dbReference type="PANTHER" id="PTHR31303:SF1">
    <property type="entry name" value="CTP-DEPENDENT DIACYLGLYCEROL KINASE 1"/>
    <property type="match status" value="1"/>
</dbReference>
<dbReference type="RefSeq" id="XP_001891003.1">
    <property type="nucleotide sequence ID" value="XM_001890968.1"/>
</dbReference>
<proteinExistence type="predicted"/>
<evidence type="ECO:0000313" key="3">
    <source>
        <dbReference type="EMBL" id="EDQ98347.1"/>
    </source>
</evidence>
<dbReference type="PANTHER" id="PTHR31303">
    <property type="entry name" value="CTP-DEPENDENT DIACYLGLYCEROL KINASE 1"/>
    <property type="match status" value="1"/>
</dbReference>
<dbReference type="KEGG" id="lbc:LACBIDRAFT_303651"/>
<keyword evidence="2" id="KW-0472">Membrane</keyword>
<dbReference type="InParanoid" id="B0E486"/>
<dbReference type="Proteomes" id="UP000001194">
    <property type="component" value="Unassembled WGS sequence"/>
</dbReference>
<feature type="compositionally biased region" description="Basic residues" evidence="1">
    <location>
        <begin position="48"/>
        <end position="57"/>
    </location>
</feature>
<reference evidence="3 4" key="1">
    <citation type="journal article" date="2008" name="Nature">
        <title>The genome of Laccaria bicolor provides insights into mycorrhizal symbiosis.</title>
        <authorList>
            <person name="Martin F."/>
            <person name="Aerts A."/>
            <person name="Ahren D."/>
            <person name="Brun A."/>
            <person name="Danchin E.G.J."/>
            <person name="Duchaussoy F."/>
            <person name="Gibon J."/>
            <person name="Kohler A."/>
            <person name="Lindquist E."/>
            <person name="Pereda V."/>
            <person name="Salamov A."/>
            <person name="Shapiro H.J."/>
            <person name="Wuyts J."/>
            <person name="Blaudez D."/>
            <person name="Buee M."/>
            <person name="Brokstein P."/>
            <person name="Canbaeck B."/>
            <person name="Cohen D."/>
            <person name="Courty P.E."/>
            <person name="Coutinho P.M."/>
            <person name="Delaruelle C."/>
            <person name="Detter J.C."/>
            <person name="Deveau A."/>
            <person name="DiFazio S."/>
            <person name="Duplessis S."/>
            <person name="Fraissinet-Tachet L."/>
            <person name="Lucic E."/>
            <person name="Frey-Klett P."/>
            <person name="Fourrey C."/>
            <person name="Feussner I."/>
            <person name="Gay G."/>
            <person name="Grimwood J."/>
            <person name="Hoegger P.J."/>
            <person name="Jain P."/>
            <person name="Kilaru S."/>
            <person name="Labbe J."/>
            <person name="Lin Y.C."/>
            <person name="Legue V."/>
            <person name="Le Tacon F."/>
            <person name="Marmeisse R."/>
            <person name="Melayah D."/>
            <person name="Montanini B."/>
            <person name="Muratet M."/>
            <person name="Nehls U."/>
            <person name="Niculita-Hirzel H."/>
            <person name="Oudot-Le Secq M.P."/>
            <person name="Peter M."/>
            <person name="Quesneville H."/>
            <person name="Rajashekar B."/>
            <person name="Reich M."/>
            <person name="Rouhier N."/>
            <person name="Schmutz J."/>
            <person name="Yin T."/>
            <person name="Chalot M."/>
            <person name="Henrissat B."/>
            <person name="Kuees U."/>
            <person name="Lucas S."/>
            <person name="Van de Peer Y."/>
            <person name="Podila G.K."/>
            <person name="Polle A."/>
            <person name="Pukkila P.J."/>
            <person name="Richardson P.M."/>
            <person name="Rouze P."/>
            <person name="Sanders I.R."/>
            <person name="Stajich J.E."/>
            <person name="Tunlid A."/>
            <person name="Tuskan G."/>
            <person name="Grigoriev I.V."/>
        </authorList>
    </citation>
    <scope>NUCLEOTIDE SEQUENCE [LARGE SCALE GENOMIC DNA]</scope>
    <source>
        <strain evidence="4">S238N-H82 / ATCC MYA-4686</strain>
    </source>
</reference>
<gene>
    <name evidence="3" type="ORF">LACBIDRAFT_303651</name>
</gene>